<evidence type="ECO:0000313" key="2">
    <source>
        <dbReference type="EMBL" id="KAL3316469.1"/>
    </source>
</evidence>
<dbReference type="Proteomes" id="UP001626550">
    <property type="component" value="Unassembled WGS sequence"/>
</dbReference>
<feature type="region of interest" description="Disordered" evidence="1">
    <location>
        <begin position="61"/>
        <end position="85"/>
    </location>
</feature>
<evidence type="ECO:0000313" key="3">
    <source>
        <dbReference type="Proteomes" id="UP001626550"/>
    </source>
</evidence>
<keyword evidence="3" id="KW-1185">Reference proteome</keyword>
<sequence length="120" mass="13702">MPITIQKSKYDRAVQVTAERGSESQIQDKSIQLNPNSESFKSSGRPAKWITRDFFGEKEKIDPRVGQRVTREMDTDKKPDTDEVKKGLDMLKAALDNAARRKSMDTPRFSSFETCVCQNE</sequence>
<dbReference type="EMBL" id="JBJKFK010000536">
    <property type="protein sequence ID" value="KAL3316469.1"/>
    <property type="molecule type" value="Genomic_DNA"/>
</dbReference>
<accession>A0ABD2QA98</accession>
<protein>
    <submittedName>
        <fullName evidence="2">Uncharacterized protein</fullName>
    </submittedName>
</protein>
<gene>
    <name evidence="2" type="ORF">Ciccas_004893</name>
</gene>
<reference evidence="2 3" key="1">
    <citation type="submission" date="2024-11" db="EMBL/GenBank/DDBJ databases">
        <title>Adaptive evolution of stress response genes in parasites aligns with host niche diversity.</title>
        <authorList>
            <person name="Hahn C."/>
            <person name="Resl P."/>
        </authorList>
    </citation>
    <scope>NUCLEOTIDE SEQUENCE [LARGE SCALE GENOMIC DNA]</scope>
    <source>
        <strain evidence="2">EGGRZ-B1_66</strain>
        <tissue evidence="2">Body</tissue>
    </source>
</reference>
<comment type="caution">
    <text evidence="2">The sequence shown here is derived from an EMBL/GenBank/DDBJ whole genome shotgun (WGS) entry which is preliminary data.</text>
</comment>
<organism evidence="2 3">
    <name type="scientific">Cichlidogyrus casuarinus</name>
    <dbReference type="NCBI Taxonomy" id="1844966"/>
    <lineage>
        <taxon>Eukaryota</taxon>
        <taxon>Metazoa</taxon>
        <taxon>Spiralia</taxon>
        <taxon>Lophotrochozoa</taxon>
        <taxon>Platyhelminthes</taxon>
        <taxon>Monogenea</taxon>
        <taxon>Monopisthocotylea</taxon>
        <taxon>Dactylogyridea</taxon>
        <taxon>Ancyrocephalidae</taxon>
        <taxon>Cichlidogyrus</taxon>
    </lineage>
</organism>
<proteinExistence type="predicted"/>
<feature type="region of interest" description="Disordered" evidence="1">
    <location>
        <begin position="1"/>
        <end position="29"/>
    </location>
</feature>
<name>A0ABD2QA98_9PLAT</name>
<dbReference type="AlphaFoldDB" id="A0ABD2QA98"/>
<evidence type="ECO:0000256" key="1">
    <source>
        <dbReference type="SAM" id="MobiDB-lite"/>
    </source>
</evidence>